<dbReference type="SMART" id="SM00382">
    <property type="entry name" value="AAA"/>
    <property type="match status" value="1"/>
</dbReference>
<evidence type="ECO:0000256" key="7">
    <source>
        <dbReference type="ARBA" id="ARBA00038781"/>
    </source>
</evidence>
<dbReference type="FunFam" id="3.40.50.300:FF:000042">
    <property type="entry name" value="Maltose/maltodextrin ABC transporter, ATP-binding protein"/>
    <property type="match status" value="1"/>
</dbReference>
<dbReference type="Proteomes" id="UP000728647">
    <property type="component" value="Unassembled WGS sequence"/>
</dbReference>
<keyword evidence="3" id="KW-0500">Molybdenum</keyword>
<sequence>MTELRLEGVTKRYGADGSGTVALRDVDLTVRDGEFFTLVGPSGCGKTTTLRAIAGFEAPTDGTVRFDGEAVTDAAPEERDVGVVFQSYALFPHMSVAENVGYGLRYREPPAGTSVDDRVRELLELVDLEGMGDRDPDQLSGGQRQRVALARALAPEPDLLLLDEPMSALDARLRESLRRQLKRIQSRLEITTVYVTHDQAEALAISDRLAVLRDGRIEQVGRPRAIYREPSTRFVAEFVGDNNVFDATVRGRDGDLARVAVDGSDREFEIAGVPAGAARVSFCVRPAALARDADANRFPVEIETSEFRGEHVRAYGRWDGGSVVLQFDTERQLPSDPDGLENGVTATTDGGTDAADDNGADGADDGGDATIDGDVAVGFAPTDAHVLETQSPEERR</sequence>
<evidence type="ECO:0000256" key="16">
    <source>
        <dbReference type="ARBA" id="ARBA00066315"/>
    </source>
</evidence>
<evidence type="ECO:0000256" key="9">
    <source>
        <dbReference type="ARBA" id="ARBA00041133"/>
    </source>
</evidence>
<dbReference type="InterPro" id="IPR017871">
    <property type="entry name" value="ABC_transporter-like_CS"/>
</dbReference>
<evidence type="ECO:0000256" key="4">
    <source>
        <dbReference type="ARBA" id="ARBA00022741"/>
    </source>
</evidence>
<dbReference type="InterPro" id="IPR013611">
    <property type="entry name" value="Transp-assoc_OB_typ2"/>
</dbReference>
<keyword evidence="5 19" id="KW-0067">ATP-binding</keyword>
<comment type="subunit">
    <text evidence="15">The complex is composed of two ATP-binding proteins (XacJ and XacK), two transmembrane proteins (XacH and XacI) and a solute-binding protein (XacG).</text>
</comment>
<feature type="domain" description="ABC transporter" evidence="18">
    <location>
        <begin position="4"/>
        <end position="239"/>
    </location>
</feature>
<evidence type="ECO:0000256" key="13">
    <source>
        <dbReference type="ARBA" id="ARBA00053454"/>
    </source>
</evidence>
<comment type="subcellular location">
    <subcellularLocation>
        <location evidence="1">Cell membrane</location>
        <topology evidence="1">Peripheral membrane protein</topology>
    </subcellularLocation>
</comment>
<evidence type="ECO:0000313" key="20">
    <source>
        <dbReference type="Proteomes" id="UP000728647"/>
    </source>
</evidence>
<dbReference type="EC" id="7.3.2.6" evidence="8"/>
<evidence type="ECO:0000259" key="18">
    <source>
        <dbReference type="PROSITE" id="PS50893"/>
    </source>
</evidence>
<dbReference type="PROSITE" id="PS50893">
    <property type="entry name" value="ABC_TRANSPORTER_2"/>
    <property type="match status" value="1"/>
</dbReference>
<evidence type="ECO:0000256" key="5">
    <source>
        <dbReference type="ARBA" id="ARBA00022840"/>
    </source>
</evidence>
<evidence type="ECO:0000313" key="19">
    <source>
        <dbReference type="EMBL" id="NUB92770.1"/>
    </source>
</evidence>
<evidence type="ECO:0000256" key="3">
    <source>
        <dbReference type="ARBA" id="ARBA00022505"/>
    </source>
</evidence>
<feature type="compositionally biased region" description="Acidic residues" evidence="17">
    <location>
        <begin position="354"/>
        <end position="367"/>
    </location>
</feature>
<keyword evidence="4" id="KW-0547">Nucleotide-binding</keyword>
<dbReference type="GO" id="GO:1902495">
    <property type="term" value="C:transmembrane transporter complex"/>
    <property type="evidence" value="ECO:0007669"/>
    <property type="project" value="UniProtKB-ARBA"/>
</dbReference>
<dbReference type="PANTHER" id="PTHR42781">
    <property type="entry name" value="SPERMIDINE/PUTRESCINE IMPORT ATP-BINDING PROTEIN POTA"/>
    <property type="match status" value="1"/>
</dbReference>
<name>A0A8J8KCT8_9EURY</name>
<comment type="similarity">
    <text evidence="14">Belongs to the ABC transporter superfamily. Carbohydrate uptake transporter-1 (CUT1) (TC 3.A.1.1) family.</text>
</comment>
<protein>
    <recommendedName>
        <fullName evidence="9">Molybdate/tungstate import ATP-binding protein WtpC</fullName>
        <ecNumber evidence="8">7.3.2.6</ecNumber>
        <ecNumber evidence="16">7.5.2.13</ecNumber>
    </recommendedName>
</protein>
<evidence type="ECO:0000256" key="15">
    <source>
        <dbReference type="ARBA" id="ARBA00065962"/>
    </source>
</evidence>
<reference evidence="19" key="1">
    <citation type="submission" date="2020-06" db="EMBL/GenBank/DDBJ databases">
        <title>Haloterrigena sp. nov., an extremely halophilic archaeon isolated from a saline sediment.</title>
        <authorList>
            <person name="Liu B.-B."/>
        </authorList>
    </citation>
    <scope>NUCLEOTIDE SEQUENCE</scope>
    <source>
        <strain evidence="19">SYSU A121-1</strain>
    </source>
</reference>
<evidence type="ECO:0000256" key="8">
    <source>
        <dbReference type="ARBA" id="ARBA00039025"/>
    </source>
</evidence>
<dbReference type="PROSITE" id="PS00211">
    <property type="entry name" value="ABC_TRANSPORTER_1"/>
    <property type="match status" value="1"/>
</dbReference>
<dbReference type="PANTHER" id="PTHR42781:SF4">
    <property type="entry name" value="SPERMIDINE_PUTRESCINE IMPORT ATP-BINDING PROTEIN POTA"/>
    <property type="match status" value="1"/>
</dbReference>
<dbReference type="Pfam" id="PF08402">
    <property type="entry name" value="TOBE_2"/>
    <property type="match status" value="1"/>
</dbReference>
<dbReference type="GO" id="GO:0005886">
    <property type="term" value="C:plasma membrane"/>
    <property type="evidence" value="ECO:0007669"/>
    <property type="project" value="UniProtKB-SubCell"/>
</dbReference>
<dbReference type="GO" id="GO:0005524">
    <property type="term" value="F:ATP binding"/>
    <property type="evidence" value="ECO:0007669"/>
    <property type="project" value="UniProtKB-KW"/>
</dbReference>
<comment type="catalytic activity">
    <reaction evidence="11">
        <text>D-xylose(out) + ATP + H2O = D-xylose(in) + ADP + phosphate + H(+)</text>
        <dbReference type="Rhea" id="RHEA:29899"/>
        <dbReference type="ChEBI" id="CHEBI:15377"/>
        <dbReference type="ChEBI" id="CHEBI:15378"/>
        <dbReference type="ChEBI" id="CHEBI:30616"/>
        <dbReference type="ChEBI" id="CHEBI:43474"/>
        <dbReference type="ChEBI" id="CHEBI:53455"/>
        <dbReference type="ChEBI" id="CHEBI:456216"/>
        <dbReference type="EC" id="7.5.2.13"/>
    </reaction>
    <physiologicalReaction direction="left-to-right" evidence="11">
        <dbReference type="Rhea" id="RHEA:29900"/>
    </physiologicalReaction>
</comment>
<dbReference type="Gene3D" id="3.40.50.300">
    <property type="entry name" value="P-loop containing nucleotide triphosphate hydrolases"/>
    <property type="match status" value="1"/>
</dbReference>
<evidence type="ECO:0000256" key="12">
    <source>
        <dbReference type="ARBA" id="ARBA00051890"/>
    </source>
</evidence>
<dbReference type="InterPro" id="IPR008995">
    <property type="entry name" value="Mo/tungstate-bd_C_term_dom"/>
</dbReference>
<dbReference type="SUPFAM" id="SSF50331">
    <property type="entry name" value="MOP-like"/>
    <property type="match status" value="1"/>
</dbReference>
<evidence type="ECO:0000256" key="2">
    <source>
        <dbReference type="ARBA" id="ARBA00022448"/>
    </source>
</evidence>
<dbReference type="GO" id="GO:1901238">
    <property type="term" value="F:ABC-type tungstate transporter activity"/>
    <property type="evidence" value="ECO:0007669"/>
    <property type="project" value="UniProtKB-EC"/>
</dbReference>
<evidence type="ECO:0000256" key="1">
    <source>
        <dbReference type="ARBA" id="ARBA00004202"/>
    </source>
</evidence>
<comment type="similarity">
    <text evidence="6">Belongs to the ABC transporter superfamily. Sulfate/tungstate importer (TC 3.A.1.6) family.</text>
</comment>
<dbReference type="InterPro" id="IPR003439">
    <property type="entry name" value="ABC_transporter-like_ATP-bd"/>
</dbReference>
<dbReference type="SUPFAM" id="SSF52540">
    <property type="entry name" value="P-loop containing nucleoside triphosphate hydrolases"/>
    <property type="match status" value="1"/>
</dbReference>
<gene>
    <name evidence="19" type="ORF">HT576_17325</name>
</gene>
<dbReference type="Gene3D" id="2.40.50.100">
    <property type="match status" value="1"/>
</dbReference>
<dbReference type="RefSeq" id="WP_174702660.1">
    <property type="nucleotide sequence ID" value="NZ_JABURA010000001.1"/>
</dbReference>
<evidence type="ECO:0000256" key="11">
    <source>
        <dbReference type="ARBA" id="ARBA00050355"/>
    </source>
</evidence>
<evidence type="ECO:0000256" key="10">
    <source>
        <dbReference type="ARBA" id="ARBA00047936"/>
    </source>
</evidence>
<evidence type="ECO:0000256" key="14">
    <source>
        <dbReference type="ARBA" id="ARBA00061029"/>
    </source>
</evidence>
<evidence type="ECO:0000256" key="17">
    <source>
        <dbReference type="SAM" id="MobiDB-lite"/>
    </source>
</evidence>
<comment type="subunit">
    <text evidence="7">The complex is composed of two ATP-binding proteins (WtpC), two transmembrane proteins (WtpB) and a solute-binding protein (WtpA).</text>
</comment>
<feature type="compositionally biased region" description="Low complexity" evidence="17">
    <location>
        <begin position="343"/>
        <end position="353"/>
    </location>
</feature>
<dbReference type="GO" id="GO:0016887">
    <property type="term" value="F:ATP hydrolysis activity"/>
    <property type="evidence" value="ECO:0007669"/>
    <property type="project" value="InterPro"/>
</dbReference>
<organism evidence="19 20">
    <name type="scientific">Haloterrigena gelatinilytica</name>
    <dbReference type="NCBI Taxonomy" id="2741724"/>
    <lineage>
        <taxon>Archaea</taxon>
        <taxon>Methanobacteriati</taxon>
        <taxon>Methanobacteriota</taxon>
        <taxon>Stenosarchaea group</taxon>
        <taxon>Halobacteria</taxon>
        <taxon>Halobacteriales</taxon>
        <taxon>Natrialbaceae</taxon>
        <taxon>Haloterrigena</taxon>
    </lineage>
</organism>
<keyword evidence="2" id="KW-0813">Transport</keyword>
<dbReference type="EMBL" id="JABURA010000001">
    <property type="protein sequence ID" value="NUB92770.1"/>
    <property type="molecule type" value="Genomic_DNA"/>
</dbReference>
<dbReference type="AlphaFoldDB" id="A0A8J8KCT8"/>
<feature type="region of interest" description="Disordered" evidence="17">
    <location>
        <begin position="332"/>
        <end position="396"/>
    </location>
</feature>
<comment type="function">
    <text evidence="13">Part of the ABC transporter complex XacGHIJK involved in the uptake of xylose and arabinose. Responsible for energy coupling to the transport system.</text>
</comment>
<comment type="catalytic activity">
    <reaction evidence="10">
        <text>tungstate(in) + ATP + H2O = tungstate(out) + ADP + phosphate + H(+)</text>
        <dbReference type="Rhea" id="RHEA:35027"/>
        <dbReference type="ChEBI" id="CHEBI:15377"/>
        <dbReference type="ChEBI" id="CHEBI:15378"/>
        <dbReference type="ChEBI" id="CHEBI:30616"/>
        <dbReference type="ChEBI" id="CHEBI:43474"/>
        <dbReference type="ChEBI" id="CHEBI:46502"/>
        <dbReference type="ChEBI" id="CHEBI:456216"/>
        <dbReference type="EC" id="7.3.2.6"/>
    </reaction>
</comment>
<proteinExistence type="inferred from homology"/>
<dbReference type="InterPro" id="IPR027417">
    <property type="entry name" value="P-loop_NTPase"/>
</dbReference>
<accession>A0A8J8KCT8</accession>
<dbReference type="InterPro" id="IPR050093">
    <property type="entry name" value="ABC_SmlMolc_Importer"/>
</dbReference>
<comment type="caution">
    <text evidence="19">The sequence shown here is derived from an EMBL/GenBank/DDBJ whole genome shotgun (WGS) entry which is preliminary data.</text>
</comment>
<dbReference type="EC" id="7.5.2.13" evidence="16"/>
<feature type="compositionally biased region" description="Low complexity" evidence="17">
    <location>
        <begin position="368"/>
        <end position="378"/>
    </location>
</feature>
<comment type="catalytic activity">
    <reaction evidence="12">
        <text>L-arabinose(out) + ATP + H2O = L-arabinose(in) + ADP + phosphate + H(+)</text>
        <dbReference type="Rhea" id="RHEA:30007"/>
        <dbReference type="ChEBI" id="CHEBI:15377"/>
        <dbReference type="ChEBI" id="CHEBI:15378"/>
        <dbReference type="ChEBI" id="CHEBI:17535"/>
        <dbReference type="ChEBI" id="CHEBI:30616"/>
        <dbReference type="ChEBI" id="CHEBI:43474"/>
        <dbReference type="ChEBI" id="CHEBI:456216"/>
        <dbReference type="EC" id="7.5.2.13"/>
    </reaction>
    <physiologicalReaction direction="left-to-right" evidence="12">
        <dbReference type="Rhea" id="RHEA:30008"/>
    </physiologicalReaction>
</comment>
<dbReference type="Pfam" id="PF00005">
    <property type="entry name" value="ABC_tran"/>
    <property type="match status" value="1"/>
</dbReference>
<evidence type="ECO:0000256" key="6">
    <source>
        <dbReference type="ARBA" id="ARBA00038307"/>
    </source>
</evidence>
<dbReference type="InterPro" id="IPR003593">
    <property type="entry name" value="AAA+_ATPase"/>
</dbReference>